<protein>
    <recommendedName>
        <fullName evidence="9">Sodium/calcium exchanger membrane region domain-containing protein</fullName>
    </recommendedName>
</protein>
<keyword evidence="11" id="KW-1185">Reference proteome</keyword>
<name>A0A427Y249_9TREE</name>
<dbReference type="STRING" id="1890683.A0A427Y249"/>
<feature type="transmembrane region" description="Helical" evidence="8">
    <location>
        <begin position="704"/>
        <end position="722"/>
    </location>
</feature>
<feature type="transmembrane region" description="Helical" evidence="8">
    <location>
        <begin position="841"/>
        <end position="858"/>
    </location>
</feature>
<comment type="similarity">
    <text evidence="2">Belongs to the Ca(2+):cation antiporter (CaCA) (TC 2.A.19) family.</text>
</comment>
<feature type="compositionally biased region" description="Low complexity" evidence="7">
    <location>
        <begin position="264"/>
        <end position="276"/>
    </location>
</feature>
<organism evidence="10 11">
    <name type="scientific">Saitozyma podzolica</name>
    <dbReference type="NCBI Taxonomy" id="1890683"/>
    <lineage>
        <taxon>Eukaryota</taxon>
        <taxon>Fungi</taxon>
        <taxon>Dikarya</taxon>
        <taxon>Basidiomycota</taxon>
        <taxon>Agaricomycotina</taxon>
        <taxon>Tremellomycetes</taxon>
        <taxon>Tremellales</taxon>
        <taxon>Trimorphomycetaceae</taxon>
        <taxon>Saitozyma</taxon>
    </lineage>
</organism>
<dbReference type="Pfam" id="PF01699">
    <property type="entry name" value="Na_Ca_ex"/>
    <property type="match status" value="2"/>
</dbReference>
<evidence type="ECO:0000256" key="5">
    <source>
        <dbReference type="ARBA" id="ARBA00022989"/>
    </source>
</evidence>
<evidence type="ECO:0000256" key="8">
    <source>
        <dbReference type="SAM" id="Phobius"/>
    </source>
</evidence>
<dbReference type="InterPro" id="IPR004837">
    <property type="entry name" value="NaCa_Exmemb"/>
</dbReference>
<evidence type="ECO:0000313" key="11">
    <source>
        <dbReference type="Proteomes" id="UP000279259"/>
    </source>
</evidence>
<dbReference type="PANTHER" id="PTHR12266:SF0">
    <property type="entry name" value="MITOCHONDRIAL SODIUM_CALCIUM EXCHANGER PROTEIN"/>
    <property type="match status" value="1"/>
</dbReference>
<sequence length="865" mass="92419">MPTALRSRAWLLLAATITLQLVILRSVRVLKHDLTSDGLQRRDSVDVSVQSLFSLPYEDWYLSAPPFLRPFVALGILVLLAFLFSFIGISASDFFCPNLSTIASYLGLSESTAGVTFLAFGNGSPDVFSTFAALNNDSFGLAIGELIGAASFIVSIVVGTIALIRPFHVPRTAFIRDVTFFLVAVLILIWSLHDGRLTLPESGGMVGLYAAYVGVVVLGNLWARRRRDRAARKALMKGDREDFEALDQPSGTAGNGHGEGDGQLTPLPNLTLPSPTMDEPGLSQSHAAENRRIQPASPLLSPASSPRSRPISRLPSLPRLPSLAHAHSHAQSHTLASHLHPSEDEDYVDTPRANFSLLGAIEFRDVVNSLRKTSGSRSPAPDRARQRTDQSPPEPNPWQDHPSLTPPTHPTHPTHPAVPPFGKPDRPRVLIPPQVSPRPSHTPAIPSISVIDPSGIANAPSGSGESSPTPSPSPPSSGESRFRLRRRARTALRILFPSLQSFRHKSVLGMIIAVFSVPAILALTLTLPVVDDGRDGNGDGAIALAVGEDEPLVNVDEDSEIGEAGVDEFDEGGDRLLSPEVGEELHHLVESGFSPLHSPLGRIHHSALRRASHDPEAASSMERGLDEEQTKELLEEIAEEEALDFQPALAAVQCVAGPVFCGYIVFQGTDYLRWVIIACVAVGTVLGVIVATKAVDGTQQPWRLARCFAGFVCSLVWIAAIADEVVSVLRAVGELMGLSDAIIGLTIFAVGNSLADLVANATVAQFAPAMAYAACFGGPMLNLLLGVGGSGSYHMLLKSHSPVVIDFSPTLWVSAAGLVLILVATMIFVPLNGYLIDRRWAGCLIAAYVVLMCVNVGVEIKTGRG</sequence>
<evidence type="ECO:0000256" key="6">
    <source>
        <dbReference type="ARBA" id="ARBA00023136"/>
    </source>
</evidence>
<feature type="transmembrane region" description="Helical" evidence="8">
    <location>
        <begin position="811"/>
        <end position="829"/>
    </location>
</feature>
<feature type="transmembrane region" description="Helical" evidence="8">
    <location>
        <begin position="102"/>
        <end position="121"/>
    </location>
</feature>
<feature type="transmembrane region" description="Helical" evidence="8">
    <location>
        <begin position="141"/>
        <end position="164"/>
    </location>
</feature>
<evidence type="ECO:0000313" key="10">
    <source>
        <dbReference type="EMBL" id="RSH85157.1"/>
    </source>
</evidence>
<dbReference type="OrthoDB" id="407410at2759"/>
<evidence type="ECO:0000256" key="7">
    <source>
        <dbReference type="SAM" id="MobiDB-lite"/>
    </source>
</evidence>
<dbReference type="GO" id="GO:0008324">
    <property type="term" value="F:monoatomic cation transmembrane transporter activity"/>
    <property type="evidence" value="ECO:0007669"/>
    <property type="project" value="TreeGrafter"/>
</dbReference>
<dbReference type="InterPro" id="IPR044880">
    <property type="entry name" value="NCX_ion-bd_dom_sf"/>
</dbReference>
<feature type="transmembrane region" description="Helical" evidence="8">
    <location>
        <begin position="204"/>
        <end position="223"/>
    </location>
</feature>
<evidence type="ECO:0000256" key="1">
    <source>
        <dbReference type="ARBA" id="ARBA00004141"/>
    </source>
</evidence>
<dbReference type="GO" id="GO:0016020">
    <property type="term" value="C:membrane"/>
    <property type="evidence" value="ECO:0007669"/>
    <property type="project" value="UniProtKB-SubCell"/>
</dbReference>
<dbReference type="Proteomes" id="UP000279259">
    <property type="component" value="Unassembled WGS sequence"/>
</dbReference>
<dbReference type="AlphaFoldDB" id="A0A427Y249"/>
<feature type="transmembrane region" description="Helical" evidence="8">
    <location>
        <begin position="67"/>
        <end position="90"/>
    </location>
</feature>
<feature type="compositionally biased region" description="Low complexity" evidence="7">
    <location>
        <begin position="295"/>
        <end position="339"/>
    </location>
</feature>
<comment type="subcellular location">
    <subcellularLocation>
        <location evidence="1">Membrane</location>
        <topology evidence="1">Multi-pass membrane protein</topology>
    </subcellularLocation>
</comment>
<keyword evidence="6 8" id="KW-0472">Membrane</keyword>
<feature type="transmembrane region" description="Helical" evidence="8">
    <location>
        <begin position="742"/>
        <end position="759"/>
    </location>
</feature>
<feature type="transmembrane region" description="Helical" evidence="8">
    <location>
        <begin position="173"/>
        <end position="192"/>
    </location>
</feature>
<dbReference type="EMBL" id="RSCD01000021">
    <property type="protein sequence ID" value="RSH85157.1"/>
    <property type="molecule type" value="Genomic_DNA"/>
</dbReference>
<evidence type="ECO:0000256" key="3">
    <source>
        <dbReference type="ARBA" id="ARBA00022448"/>
    </source>
</evidence>
<comment type="caution">
    <text evidence="10">The sequence shown here is derived from an EMBL/GenBank/DDBJ whole genome shotgun (WGS) entry which is preliminary data.</text>
</comment>
<gene>
    <name evidence="10" type="ORF">EHS25_004964</name>
</gene>
<proteinExistence type="inferred from homology"/>
<dbReference type="InterPro" id="IPR051359">
    <property type="entry name" value="CaCA_antiporter"/>
</dbReference>
<feature type="transmembrane region" description="Helical" evidence="8">
    <location>
        <begin position="771"/>
        <end position="791"/>
    </location>
</feature>
<dbReference type="Gene3D" id="1.20.1420.30">
    <property type="entry name" value="NCX, central ion-binding region"/>
    <property type="match status" value="2"/>
</dbReference>
<feature type="domain" description="Sodium/calcium exchanger membrane region" evidence="9">
    <location>
        <begin position="78"/>
        <end position="216"/>
    </location>
</feature>
<accession>A0A427Y249</accession>
<reference evidence="10 11" key="1">
    <citation type="submission" date="2018-11" db="EMBL/GenBank/DDBJ databases">
        <title>Genome sequence of Saitozyma podzolica DSM 27192.</title>
        <authorList>
            <person name="Aliyu H."/>
            <person name="Gorte O."/>
            <person name="Ochsenreither K."/>
        </authorList>
    </citation>
    <scope>NUCLEOTIDE SEQUENCE [LARGE SCALE GENOMIC DNA]</scope>
    <source>
        <strain evidence="10 11">DSM 27192</strain>
    </source>
</reference>
<keyword evidence="4 8" id="KW-0812">Transmembrane</keyword>
<dbReference type="GO" id="GO:0006874">
    <property type="term" value="P:intracellular calcium ion homeostasis"/>
    <property type="evidence" value="ECO:0007669"/>
    <property type="project" value="TreeGrafter"/>
</dbReference>
<evidence type="ECO:0000256" key="2">
    <source>
        <dbReference type="ARBA" id="ARBA00008170"/>
    </source>
</evidence>
<feature type="region of interest" description="Disordered" evidence="7">
    <location>
        <begin position="371"/>
        <end position="482"/>
    </location>
</feature>
<evidence type="ECO:0000256" key="4">
    <source>
        <dbReference type="ARBA" id="ARBA00022692"/>
    </source>
</evidence>
<keyword evidence="5 8" id="KW-1133">Transmembrane helix</keyword>
<feature type="transmembrane region" description="Helical" evidence="8">
    <location>
        <begin position="671"/>
        <end position="692"/>
    </location>
</feature>
<feature type="domain" description="Sodium/calcium exchanger membrane region" evidence="9">
    <location>
        <begin position="708"/>
        <end position="855"/>
    </location>
</feature>
<evidence type="ECO:0000259" key="9">
    <source>
        <dbReference type="Pfam" id="PF01699"/>
    </source>
</evidence>
<feature type="transmembrane region" description="Helical" evidence="8">
    <location>
        <begin position="507"/>
        <end position="530"/>
    </location>
</feature>
<feature type="region of interest" description="Disordered" evidence="7">
    <location>
        <begin position="241"/>
        <end position="347"/>
    </location>
</feature>
<keyword evidence="3" id="KW-0813">Transport</keyword>
<dbReference type="PANTHER" id="PTHR12266">
    <property type="entry name" value="NA+/CA2+ K+ INDEPENDENT EXCHANGER"/>
    <property type="match status" value="1"/>
</dbReference>